<feature type="region of interest" description="Disordered" evidence="2">
    <location>
        <begin position="361"/>
        <end position="393"/>
    </location>
</feature>
<evidence type="ECO:0000256" key="1">
    <source>
        <dbReference type="ARBA" id="ARBA00022553"/>
    </source>
</evidence>
<dbReference type="Proteomes" id="UP001187415">
    <property type="component" value="Unassembled WGS sequence"/>
</dbReference>
<feature type="compositionally biased region" description="Basic and acidic residues" evidence="2">
    <location>
        <begin position="1146"/>
        <end position="1166"/>
    </location>
</feature>
<feature type="compositionally biased region" description="Polar residues" evidence="2">
    <location>
        <begin position="71"/>
        <end position="83"/>
    </location>
</feature>
<feature type="region of interest" description="Disordered" evidence="2">
    <location>
        <begin position="56"/>
        <end position="83"/>
    </location>
</feature>
<accession>A0AA88SCC2</accession>
<comment type="caution">
    <text evidence="4">The sequence shown here is derived from an EMBL/GenBank/DDBJ whole genome shotgun (WGS) entry which is preliminary data.</text>
</comment>
<dbReference type="PANTHER" id="PTHR14522">
    <property type="entry name" value="EMO2-RELATED"/>
    <property type="match status" value="1"/>
</dbReference>
<keyword evidence="5" id="KW-1185">Reference proteome</keyword>
<feature type="domain" description="Tantalus-like" evidence="3">
    <location>
        <begin position="1183"/>
        <end position="1221"/>
    </location>
</feature>
<protein>
    <recommendedName>
        <fullName evidence="3">Tantalus-like domain-containing protein</fullName>
    </recommendedName>
</protein>
<feature type="region of interest" description="Disordered" evidence="2">
    <location>
        <begin position="621"/>
        <end position="651"/>
    </location>
</feature>
<dbReference type="InterPro" id="IPR026320">
    <property type="entry name" value="PRR14"/>
</dbReference>
<keyword evidence="1" id="KW-0597">Phosphoprotein</keyword>
<feature type="region of interest" description="Disordered" evidence="2">
    <location>
        <begin position="413"/>
        <end position="435"/>
    </location>
</feature>
<reference evidence="4" key="1">
    <citation type="submission" date="2023-07" db="EMBL/GenBank/DDBJ databases">
        <title>Chromosome-level Genome Assembly of Striped Snakehead (Channa striata).</title>
        <authorList>
            <person name="Liu H."/>
        </authorList>
    </citation>
    <scope>NUCLEOTIDE SEQUENCE</scope>
    <source>
        <strain evidence="4">Gz</strain>
        <tissue evidence="4">Muscle</tissue>
    </source>
</reference>
<gene>
    <name evidence="4" type="ORF">Q5P01_016964</name>
</gene>
<dbReference type="Pfam" id="PF15386">
    <property type="entry name" value="Tantalus"/>
    <property type="match status" value="1"/>
</dbReference>
<dbReference type="PANTHER" id="PTHR14522:SF2">
    <property type="entry name" value="PROLINE-RICH PROTEIN 14"/>
    <property type="match status" value="1"/>
</dbReference>
<proteinExistence type="predicted"/>
<feature type="compositionally biased region" description="Basic residues" evidence="2">
    <location>
        <begin position="974"/>
        <end position="984"/>
    </location>
</feature>
<evidence type="ECO:0000259" key="3">
    <source>
        <dbReference type="Pfam" id="PF15386"/>
    </source>
</evidence>
<feature type="region of interest" description="Disordered" evidence="2">
    <location>
        <begin position="1120"/>
        <end position="1189"/>
    </location>
</feature>
<sequence>MLTYPSDSLPQIVCPMDEDAIPSNPFCSAPPHSEPPPPLPPLPFITPSCANDGISGHRRSGRIQGIRAQTPKKQSTESGTTQKSIRQNLFHNNSQTEESVVQVLQSQQPRVEITHVHKKQNEDGCSFSHTTECHQKDQKGTQEKTDVSATENVVGQFVHNITQNVTDATKSDMDTCRGLTVGHTDGNAAPLKGWVIGPLFQSFKSKMASFTEIVMSPVKLFRATSPPPSTDHPETLTECEQAAFGTAEVNHSEAFYQGGQSETVNLDTQANQQILCDVENTENPKTKSVKYCKKLFNVELPADGSEKAEECAVSFKERNASDFVSLEHSSLPCCVSENVSESNGSDIRSDVLSQPSINFSASHKSRLKKSSIGDKKDKQTAMAKQPPRKCRGNRSELKVVIAKNFPFTKEKFDPEVSDEQLSSMNSLRSNDGGSDDIDKTVPYSSSFCHSQPDIGCPQLDGDDDATRTERCCLVKQGLQNNFNDSANVRTLMPNVDQLEYSATSLGRGKRGPNLDCYSRDLVKRKKVTEDIPMHTDDTKDMASDGAKLKGLRAPRKTAVSINTTVDMKDTLMPIRKRQTRANRKENGGQEWPSVVNQAFGKTKTESSSNAVLDCSLNKSNGVSESNLKDSSSSKMKHGASHKRVQLGTGPPKLDDFIDNSMDMETTVAICSTKQAGQELLSQVLVCPDIRQLCRPSKCRNTNKKQLKRKLPIQAGSVVESDITLVSTSSEPSFEPSELSPTHFNTSLSVQKKENLKTVFNHPSKKSKNGFRGTKCSDLGGSTDTNQCFNINVVPKESQSQKGKGQMSIDPVYFEMTPLENSPHLAPLSTQSHSSSSVQLNNEVLHGRGEKEKSTVVHELFPTDVGVPGLRSSVRRVNVKPKRAENQSRKSRILHSRTCDGEEMTSSVAMEDVDLNKPATRLSKKGFSRCLLRSYSCPEIPSFHSHDTPWTASPHSPHPSSSPLSNLHQPFHTPRVPHRQKSIQRARRHTVCSVEVEREIAPLCLRKEVYPTRRSAPYDSVTQHLSVNLALSPSTTLSALASCFLSSPLAFLSKKADSRGSAETPSSSGHVSSPTSSSSSSSMSSSLTPSMWHLPGFLQRTDSSRVILDSSSSGGILDCKTERRQRCEEEEEYGENTSSSSQEFEDVGIREEKALSDSEIKNEERKKVSSIRIRKTLPKPQNNLTPMGLPKPIRLKKKEFSLEEIYTNKNFSKPPESRLETILRCLLIAEMVRNPGLARDV</sequence>
<name>A0AA88SCC2_CHASR</name>
<evidence type="ECO:0000313" key="4">
    <source>
        <dbReference type="EMBL" id="KAK2833075.1"/>
    </source>
</evidence>
<evidence type="ECO:0000313" key="5">
    <source>
        <dbReference type="Proteomes" id="UP001187415"/>
    </source>
</evidence>
<evidence type="ECO:0000256" key="2">
    <source>
        <dbReference type="SAM" id="MobiDB-lite"/>
    </source>
</evidence>
<feature type="compositionally biased region" description="Basic residues" evidence="2">
    <location>
        <begin position="634"/>
        <end position="644"/>
    </location>
</feature>
<feature type="region of interest" description="Disordered" evidence="2">
    <location>
        <begin position="1057"/>
        <end position="1085"/>
    </location>
</feature>
<feature type="compositionally biased region" description="Low complexity" evidence="2">
    <location>
        <begin position="623"/>
        <end position="633"/>
    </location>
</feature>
<feature type="compositionally biased region" description="Polar residues" evidence="2">
    <location>
        <begin position="419"/>
        <end position="432"/>
    </location>
</feature>
<dbReference type="AlphaFoldDB" id="A0AA88SCC2"/>
<feature type="compositionally biased region" description="Low complexity" evidence="2">
    <location>
        <begin position="952"/>
        <end position="962"/>
    </location>
</feature>
<dbReference type="InterPro" id="IPR028149">
    <property type="entry name" value="Tantalus-like"/>
</dbReference>
<feature type="region of interest" description="Disordered" evidence="2">
    <location>
        <begin position="946"/>
        <end position="984"/>
    </location>
</feature>
<feature type="compositionally biased region" description="Basic residues" evidence="2">
    <location>
        <begin position="1167"/>
        <end position="1176"/>
    </location>
</feature>
<dbReference type="EMBL" id="JAUPFM010000013">
    <property type="protein sequence ID" value="KAK2833075.1"/>
    <property type="molecule type" value="Genomic_DNA"/>
</dbReference>
<feature type="compositionally biased region" description="Low complexity" evidence="2">
    <location>
        <begin position="1063"/>
        <end position="1085"/>
    </location>
</feature>
<organism evidence="4 5">
    <name type="scientific">Channa striata</name>
    <name type="common">Snakehead murrel</name>
    <name type="synonym">Ophicephalus striatus</name>
    <dbReference type="NCBI Taxonomy" id="64152"/>
    <lineage>
        <taxon>Eukaryota</taxon>
        <taxon>Metazoa</taxon>
        <taxon>Chordata</taxon>
        <taxon>Craniata</taxon>
        <taxon>Vertebrata</taxon>
        <taxon>Euteleostomi</taxon>
        <taxon>Actinopterygii</taxon>
        <taxon>Neopterygii</taxon>
        <taxon>Teleostei</taxon>
        <taxon>Neoteleostei</taxon>
        <taxon>Acanthomorphata</taxon>
        <taxon>Anabantaria</taxon>
        <taxon>Anabantiformes</taxon>
        <taxon>Channoidei</taxon>
        <taxon>Channidae</taxon>
        <taxon>Channa</taxon>
    </lineage>
</organism>